<organism evidence="1 2">
    <name type="scientific">Phaseolus coccineus</name>
    <name type="common">Scarlet runner bean</name>
    <name type="synonym">Phaseolus multiflorus</name>
    <dbReference type="NCBI Taxonomy" id="3886"/>
    <lineage>
        <taxon>Eukaryota</taxon>
        <taxon>Viridiplantae</taxon>
        <taxon>Streptophyta</taxon>
        <taxon>Embryophyta</taxon>
        <taxon>Tracheophyta</taxon>
        <taxon>Spermatophyta</taxon>
        <taxon>Magnoliopsida</taxon>
        <taxon>eudicotyledons</taxon>
        <taxon>Gunneridae</taxon>
        <taxon>Pentapetalae</taxon>
        <taxon>rosids</taxon>
        <taxon>fabids</taxon>
        <taxon>Fabales</taxon>
        <taxon>Fabaceae</taxon>
        <taxon>Papilionoideae</taxon>
        <taxon>50 kb inversion clade</taxon>
        <taxon>NPAAA clade</taxon>
        <taxon>indigoferoid/millettioid clade</taxon>
        <taxon>Phaseoleae</taxon>
        <taxon>Phaseolus</taxon>
    </lineage>
</organism>
<evidence type="ECO:0000313" key="1">
    <source>
        <dbReference type="EMBL" id="KAK7333894.1"/>
    </source>
</evidence>
<reference evidence="1 2" key="1">
    <citation type="submission" date="2024-01" db="EMBL/GenBank/DDBJ databases">
        <title>The genomes of 5 underutilized Papilionoideae crops provide insights into root nodulation and disease resistanc.</title>
        <authorList>
            <person name="Jiang F."/>
        </authorList>
    </citation>
    <scope>NUCLEOTIDE SEQUENCE [LARGE SCALE GENOMIC DNA]</scope>
    <source>
        <strain evidence="1">JINMINGXINNONG_FW02</strain>
        <tissue evidence="1">Leaves</tissue>
    </source>
</reference>
<protein>
    <submittedName>
        <fullName evidence="1">Uncharacterized protein</fullName>
    </submittedName>
</protein>
<dbReference type="Proteomes" id="UP001374584">
    <property type="component" value="Unassembled WGS sequence"/>
</dbReference>
<dbReference type="EMBL" id="JAYMYR010000011">
    <property type="protein sequence ID" value="KAK7333894.1"/>
    <property type="molecule type" value="Genomic_DNA"/>
</dbReference>
<name>A0AAN9LGR1_PHACN</name>
<gene>
    <name evidence="1" type="ORF">VNO80_30675</name>
</gene>
<proteinExistence type="predicted"/>
<comment type="caution">
    <text evidence="1">The sequence shown here is derived from an EMBL/GenBank/DDBJ whole genome shotgun (WGS) entry which is preliminary data.</text>
</comment>
<keyword evidence="2" id="KW-1185">Reference proteome</keyword>
<evidence type="ECO:0000313" key="2">
    <source>
        <dbReference type="Proteomes" id="UP001374584"/>
    </source>
</evidence>
<accession>A0AAN9LGR1</accession>
<dbReference type="AlphaFoldDB" id="A0AAN9LGR1"/>
<sequence>MKGCPPASFSFLLPIASPLQDFVATAFTLAWCKSYKLDQKCKIGKPQFTVQMKVSPTYLLPRRHPHTEGMFQRLGLLHVPLPWNKASFFLAYSFPFSPPQSRHNFDPPLQRKFHYE</sequence>